<evidence type="ECO:0000313" key="3">
    <source>
        <dbReference type="Proteomes" id="UP000094801"/>
    </source>
</evidence>
<organism evidence="2 3">
    <name type="scientific">[Candida] arabinofermentans NRRL YB-2248</name>
    <dbReference type="NCBI Taxonomy" id="983967"/>
    <lineage>
        <taxon>Eukaryota</taxon>
        <taxon>Fungi</taxon>
        <taxon>Dikarya</taxon>
        <taxon>Ascomycota</taxon>
        <taxon>Saccharomycotina</taxon>
        <taxon>Pichiomycetes</taxon>
        <taxon>Pichiales</taxon>
        <taxon>Pichiaceae</taxon>
        <taxon>Ogataea</taxon>
        <taxon>Ogataea/Candida clade</taxon>
    </lineage>
</organism>
<dbReference type="Pfam" id="PF00069">
    <property type="entry name" value="Pkinase"/>
    <property type="match status" value="1"/>
</dbReference>
<protein>
    <recommendedName>
        <fullName evidence="1">Protein kinase domain-containing protein</fullName>
    </recommendedName>
</protein>
<dbReference type="PROSITE" id="PS50011">
    <property type="entry name" value="PROTEIN_KINASE_DOM"/>
    <property type="match status" value="1"/>
</dbReference>
<sequence>MLLRKYLINIQYAPSGILDQNPMDLDNLTDMWSFGVLVYALCFGKLPFMHKFEPRSKLMIIDVDYDFEILRRECECKWLQDIVRGCLTKDRNARFNVGDISKPLN</sequence>
<dbReference type="SUPFAM" id="SSF56112">
    <property type="entry name" value="Protein kinase-like (PK-like)"/>
    <property type="match status" value="1"/>
</dbReference>
<dbReference type="InterPro" id="IPR011009">
    <property type="entry name" value="Kinase-like_dom_sf"/>
</dbReference>
<evidence type="ECO:0000259" key="1">
    <source>
        <dbReference type="PROSITE" id="PS50011"/>
    </source>
</evidence>
<evidence type="ECO:0000313" key="2">
    <source>
        <dbReference type="EMBL" id="ODV82993.1"/>
    </source>
</evidence>
<dbReference type="STRING" id="983967.A0A1E4SU03"/>
<dbReference type="EMBL" id="KV453869">
    <property type="protein sequence ID" value="ODV82993.1"/>
    <property type="molecule type" value="Genomic_DNA"/>
</dbReference>
<proteinExistence type="predicted"/>
<dbReference type="AlphaFoldDB" id="A0A1E4SU03"/>
<dbReference type="Gene3D" id="1.10.510.10">
    <property type="entry name" value="Transferase(Phosphotransferase) domain 1"/>
    <property type="match status" value="1"/>
</dbReference>
<gene>
    <name evidence="2" type="ORF">CANARDRAFT_9965</name>
</gene>
<dbReference type="OrthoDB" id="4062651at2759"/>
<name>A0A1E4SU03_9ASCO</name>
<dbReference type="InterPro" id="IPR000719">
    <property type="entry name" value="Prot_kinase_dom"/>
</dbReference>
<dbReference type="GO" id="GO:0005524">
    <property type="term" value="F:ATP binding"/>
    <property type="evidence" value="ECO:0007669"/>
    <property type="project" value="InterPro"/>
</dbReference>
<feature type="domain" description="Protein kinase" evidence="1">
    <location>
        <begin position="1"/>
        <end position="105"/>
    </location>
</feature>
<reference evidence="3" key="1">
    <citation type="submission" date="2016-04" db="EMBL/GenBank/DDBJ databases">
        <title>Comparative genomics of biotechnologically important yeasts.</title>
        <authorList>
            <consortium name="DOE Joint Genome Institute"/>
            <person name="Riley R."/>
            <person name="Haridas S."/>
            <person name="Wolfe K.H."/>
            <person name="Lopes M.R."/>
            <person name="Hittinger C.T."/>
            <person name="Goker M."/>
            <person name="Salamov A."/>
            <person name="Wisecaver J."/>
            <person name="Long T.M."/>
            <person name="Aerts A.L."/>
            <person name="Barry K."/>
            <person name="Choi C."/>
            <person name="Clum A."/>
            <person name="Coughlan A.Y."/>
            <person name="Deshpande S."/>
            <person name="Douglass A.P."/>
            <person name="Hanson S.J."/>
            <person name="Klenk H.-P."/>
            <person name="Labutti K."/>
            <person name="Lapidus A."/>
            <person name="Lindquist E."/>
            <person name="Lipzen A."/>
            <person name="Meier-Kolthoff J.P."/>
            <person name="Ohm R.A."/>
            <person name="Otillar R.P."/>
            <person name="Pangilinan J."/>
            <person name="Peng Y."/>
            <person name="Rokas A."/>
            <person name="Rosa C.A."/>
            <person name="Scheuner C."/>
            <person name="Sibirny A.A."/>
            <person name="Slot J.C."/>
            <person name="Stielow J.B."/>
            <person name="Sun H."/>
            <person name="Kurtzman C.P."/>
            <person name="Blackwell M."/>
            <person name="Grigoriev I.V."/>
            <person name="Jeffries T.W."/>
        </authorList>
    </citation>
    <scope>NUCLEOTIDE SEQUENCE [LARGE SCALE GENOMIC DNA]</scope>
    <source>
        <strain evidence="3">NRRL YB-2248</strain>
    </source>
</reference>
<dbReference type="Proteomes" id="UP000094801">
    <property type="component" value="Unassembled WGS sequence"/>
</dbReference>
<keyword evidence="3" id="KW-1185">Reference proteome</keyword>
<accession>A0A1E4SU03</accession>
<dbReference type="GO" id="GO:0004672">
    <property type="term" value="F:protein kinase activity"/>
    <property type="evidence" value="ECO:0007669"/>
    <property type="project" value="InterPro"/>
</dbReference>